<gene>
    <name evidence="2" type="ORF">EWM64_g5270</name>
</gene>
<keyword evidence="3" id="KW-1185">Reference proteome</keyword>
<feature type="compositionally biased region" description="Low complexity" evidence="1">
    <location>
        <begin position="58"/>
        <end position="82"/>
    </location>
</feature>
<organism evidence="2 3">
    <name type="scientific">Hericium alpestre</name>
    <dbReference type="NCBI Taxonomy" id="135208"/>
    <lineage>
        <taxon>Eukaryota</taxon>
        <taxon>Fungi</taxon>
        <taxon>Dikarya</taxon>
        <taxon>Basidiomycota</taxon>
        <taxon>Agaricomycotina</taxon>
        <taxon>Agaricomycetes</taxon>
        <taxon>Russulales</taxon>
        <taxon>Hericiaceae</taxon>
        <taxon>Hericium</taxon>
    </lineage>
</organism>
<evidence type="ECO:0000313" key="3">
    <source>
        <dbReference type="Proteomes" id="UP000298061"/>
    </source>
</evidence>
<comment type="caution">
    <text evidence="2">The sequence shown here is derived from an EMBL/GenBank/DDBJ whole genome shotgun (WGS) entry which is preliminary data.</text>
</comment>
<feature type="compositionally biased region" description="Basic and acidic residues" evidence="1">
    <location>
        <begin position="240"/>
        <end position="252"/>
    </location>
</feature>
<protein>
    <submittedName>
        <fullName evidence="2">Uncharacterized protein</fullName>
    </submittedName>
</protein>
<proteinExistence type="predicted"/>
<dbReference type="OrthoDB" id="3271291at2759"/>
<name>A0A4Y9ZXU5_9AGAM</name>
<dbReference type="Proteomes" id="UP000298061">
    <property type="component" value="Unassembled WGS sequence"/>
</dbReference>
<feature type="compositionally biased region" description="Basic and acidic residues" evidence="1">
    <location>
        <begin position="203"/>
        <end position="213"/>
    </location>
</feature>
<accession>A0A4Y9ZXU5</accession>
<feature type="region of interest" description="Disordered" evidence="1">
    <location>
        <begin position="357"/>
        <end position="383"/>
    </location>
</feature>
<dbReference type="EMBL" id="SFCI01000624">
    <property type="protein sequence ID" value="TFY78741.1"/>
    <property type="molecule type" value="Genomic_DNA"/>
</dbReference>
<feature type="region of interest" description="Disordered" evidence="1">
    <location>
        <begin position="1"/>
        <end position="299"/>
    </location>
</feature>
<reference evidence="2 3" key="1">
    <citation type="submission" date="2019-02" db="EMBL/GenBank/DDBJ databases">
        <title>Genome sequencing of the rare red list fungi Hericium alpestre (H. flagellum).</title>
        <authorList>
            <person name="Buettner E."/>
            <person name="Kellner H."/>
        </authorList>
    </citation>
    <scope>NUCLEOTIDE SEQUENCE [LARGE SCALE GENOMIC DNA]</scope>
    <source>
        <strain evidence="2 3">DSM 108284</strain>
    </source>
</reference>
<dbReference type="STRING" id="135208.A0A4Y9ZXU5"/>
<feature type="compositionally biased region" description="Low complexity" evidence="1">
    <location>
        <begin position="149"/>
        <end position="164"/>
    </location>
</feature>
<dbReference type="AlphaFoldDB" id="A0A4Y9ZXU5"/>
<feature type="compositionally biased region" description="Basic and acidic residues" evidence="1">
    <location>
        <begin position="290"/>
        <end position="299"/>
    </location>
</feature>
<feature type="non-terminal residue" evidence="2">
    <location>
        <position position="383"/>
    </location>
</feature>
<evidence type="ECO:0000313" key="2">
    <source>
        <dbReference type="EMBL" id="TFY78741.1"/>
    </source>
</evidence>
<evidence type="ECO:0000256" key="1">
    <source>
        <dbReference type="SAM" id="MobiDB-lite"/>
    </source>
</evidence>
<feature type="compositionally biased region" description="Polar residues" evidence="1">
    <location>
        <begin position="177"/>
        <end position="189"/>
    </location>
</feature>
<feature type="compositionally biased region" description="Low complexity" evidence="1">
    <location>
        <begin position="275"/>
        <end position="287"/>
    </location>
</feature>
<sequence length="383" mass="41482">MDFEQALRASGTVVLKEGPDISSLGRDTAPSPKPHPSPLSPAMPQPSTPTVVPPTPTPATKTKNSSGSSSRQQPSSPSVSSSNDVFFDAEDTEYQTKRRSMYRSSGTASSPDLATLVRKAKQRGGILPAHLMKEKQKERPRRCLQKTDASSSSNLSTMSSSSTAPPVPPVPKEHRTPFQSPVSDVFSSPWSPPDQFKPLPPLHPEDRKSKNENVDEVAFDDQSLIMVERPSVSVSRVRSRSPDKTIKSKSDPASKVSSHIKRRSMSVGDAELKRAMTAASASTPLPSSRKHSEESEGWDHTMKGILSDFKGQLSQLDPISTSLDLHVPVTPERRHKIDLHRAHSELPPSLAIGRPDRLRHAATAPPLSAPPLSVGTPIVTLEP</sequence>
<feature type="compositionally biased region" description="Polar residues" evidence="1">
    <location>
        <begin position="102"/>
        <end position="112"/>
    </location>
</feature>
<feature type="compositionally biased region" description="Pro residues" evidence="1">
    <location>
        <begin position="31"/>
        <end position="57"/>
    </location>
</feature>
<feature type="compositionally biased region" description="Low complexity" evidence="1">
    <location>
        <begin position="361"/>
        <end position="373"/>
    </location>
</feature>